<proteinExistence type="predicted"/>
<dbReference type="RefSeq" id="XP_005714336.1">
    <property type="nucleotide sequence ID" value="XM_005714279.1"/>
</dbReference>
<evidence type="ECO:0000313" key="1">
    <source>
        <dbReference type="EMBL" id="CDF34517.1"/>
    </source>
</evidence>
<reference evidence="2" key="1">
    <citation type="journal article" date="2013" name="Proc. Natl. Acad. Sci. U.S.A.">
        <title>Genome structure and metabolic features in the red seaweed Chondrus crispus shed light on evolution of the Archaeplastida.</title>
        <authorList>
            <person name="Collen J."/>
            <person name="Porcel B."/>
            <person name="Carre W."/>
            <person name="Ball S.G."/>
            <person name="Chaparro C."/>
            <person name="Tonon T."/>
            <person name="Barbeyron T."/>
            <person name="Michel G."/>
            <person name="Noel B."/>
            <person name="Valentin K."/>
            <person name="Elias M."/>
            <person name="Artiguenave F."/>
            <person name="Arun A."/>
            <person name="Aury J.M."/>
            <person name="Barbosa-Neto J.F."/>
            <person name="Bothwell J.H."/>
            <person name="Bouget F.Y."/>
            <person name="Brillet L."/>
            <person name="Cabello-Hurtado F."/>
            <person name="Capella-Gutierrez S."/>
            <person name="Charrier B."/>
            <person name="Cladiere L."/>
            <person name="Cock J.M."/>
            <person name="Coelho S.M."/>
            <person name="Colleoni C."/>
            <person name="Czjzek M."/>
            <person name="Da Silva C."/>
            <person name="Delage L."/>
            <person name="Denoeud F."/>
            <person name="Deschamps P."/>
            <person name="Dittami S.M."/>
            <person name="Gabaldon T."/>
            <person name="Gachon C.M."/>
            <person name="Groisillier A."/>
            <person name="Herve C."/>
            <person name="Jabbari K."/>
            <person name="Katinka M."/>
            <person name="Kloareg B."/>
            <person name="Kowalczyk N."/>
            <person name="Labadie K."/>
            <person name="Leblanc C."/>
            <person name="Lopez P.J."/>
            <person name="McLachlan D.H."/>
            <person name="Meslet-Cladiere L."/>
            <person name="Moustafa A."/>
            <person name="Nehr Z."/>
            <person name="Nyvall Collen P."/>
            <person name="Panaud O."/>
            <person name="Partensky F."/>
            <person name="Poulain J."/>
            <person name="Rensing S.A."/>
            <person name="Rousvoal S."/>
            <person name="Samson G."/>
            <person name="Symeonidi A."/>
            <person name="Weissenbach J."/>
            <person name="Zambounis A."/>
            <person name="Wincker P."/>
            <person name="Boyen C."/>
        </authorList>
    </citation>
    <scope>NUCLEOTIDE SEQUENCE [LARGE SCALE GENOMIC DNA]</scope>
    <source>
        <strain evidence="2">cv. Stackhouse</strain>
    </source>
</reference>
<dbReference type="KEGG" id="ccp:CHC_T00002882001"/>
<dbReference type="EMBL" id="HG001695">
    <property type="protein sequence ID" value="CDF34517.1"/>
    <property type="molecule type" value="Genomic_DNA"/>
</dbReference>
<protein>
    <submittedName>
        <fullName evidence="1">Uncharacterized protein</fullName>
    </submittedName>
</protein>
<accession>R7Q7L6</accession>
<evidence type="ECO:0000313" key="2">
    <source>
        <dbReference type="Proteomes" id="UP000012073"/>
    </source>
</evidence>
<keyword evidence="2" id="KW-1185">Reference proteome</keyword>
<gene>
    <name evidence="1" type="ORF">CHC_T00002882001</name>
</gene>
<dbReference type="GeneID" id="17322048"/>
<name>R7Q7L6_CHOCR</name>
<dbReference type="AlphaFoldDB" id="R7Q7L6"/>
<dbReference type="Gramene" id="CDF34517">
    <property type="protein sequence ID" value="CDF34517"/>
    <property type="gene ID" value="CHC_T00002882001"/>
</dbReference>
<dbReference type="Proteomes" id="UP000012073">
    <property type="component" value="Unassembled WGS sequence"/>
</dbReference>
<organism evidence="1 2">
    <name type="scientific">Chondrus crispus</name>
    <name type="common">Carrageen Irish moss</name>
    <name type="synonym">Polymorpha crispa</name>
    <dbReference type="NCBI Taxonomy" id="2769"/>
    <lineage>
        <taxon>Eukaryota</taxon>
        <taxon>Rhodophyta</taxon>
        <taxon>Florideophyceae</taxon>
        <taxon>Rhodymeniophycidae</taxon>
        <taxon>Gigartinales</taxon>
        <taxon>Gigartinaceae</taxon>
        <taxon>Chondrus</taxon>
    </lineage>
</organism>
<sequence>MDLQIFSGGKLAARIGNRKIISPRAMHSVQGIGLQARWARRNARGDTPLSDTIL</sequence>